<gene>
    <name evidence="1" type="ORF">AAFF_G00347510</name>
</gene>
<accession>A0AAD7SJX1</accession>
<comment type="caution">
    <text evidence="1">The sequence shown here is derived from an EMBL/GenBank/DDBJ whole genome shotgun (WGS) entry which is preliminary data.</text>
</comment>
<evidence type="ECO:0000313" key="1">
    <source>
        <dbReference type="EMBL" id="KAJ8403883.1"/>
    </source>
</evidence>
<dbReference type="AlphaFoldDB" id="A0AAD7SJX1"/>
<evidence type="ECO:0000313" key="2">
    <source>
        <dbReference type="Proteomes" id="UP001221898"/>
    </source>
</evidence>
<keyword evidence="2" id="KW-1185">Reference proteome</keyword>
<protein>
    <submittedName>
        <fullName evidence="1">Uncharacterized protein</fullName>
    </submittedName>
</protein>
<dbReference type="EMBL" id="JAINUG010000056">
    <property type="protein sequence ID" value="KAJ8403883.1"/>
    <property type="molecule type" value="Genomic_DNA"/>
</dbReference>
<proteinExistence type="predicted"/>
<dbReference type="Proteomes" id="UP001221898">
    <property type="component" value="Unassembled WGS sequence"/>
</dbReference>
<name>A0AAD7SJX1_9TELE</name>
<reference evidence="1" key="1">
    <citation type="journal article" date="2023" name="Science">
        <title>Genome structures resolve the early diversification of teleost fishes.</title>
        <authorList>
            <person name="Parey E."/>
            <person name="Louis A."/>
            <person name="Montfort J."/>
            <person name="Bouchez O."/>
            <person name="Roques C."/>
            <person name="Iampietro C."/>
            <person name="Lluch J."/>
            <person name="Castinel A."/>
            <person name="Donnadieu C."/>
            <person name="Desvignes T."/>
            <person name="Floi Bucao C."/>
            <person name="Jouanno E."/>
            <person name="Wen M."/>
            <person name="Mejri S."/>
            <person name="Dirks R."/>
            <person name="Jansen H."/>
            <person name="Henkel C."/>
            <person name="Chen W.J."/>
            <person name="Zahm M."/>
            <person name="Cabau C."/>
            <person name="Klopp C."/>
            <person name="Thompson A.W."/>
            <person name="Robinson-Rechavi M."/>
            <person name="Braasch I."/>
            <person name="Lecointre G."/>
            <person name="Bobe J."/>
            <person name="Postlethwait J.H."/>
            <person name="Berthelot C."/>
            <person name="Roest Crollius H."/>
            <person name="Guiguen Y."/>
        </authorList>
    </citation>
    <scope>NUCLEOTIDE SEQUENCE</scope>
    <source>
        <strain evidence="1">NC1722</strain>
    </source>
</reference>
<organism evidence="1 2">
    <name type="scientific">Aldrovandia affinis</name>
    <dbReference type="NCBI Taxonomy" id="143900"/>
    <lineage>
        <taxon>Eukaryota</taxon>
        <taxon>Metazoa</taxon>
        <taxon>Chordata</taxon>
        <taxon>Craniata</taxon>
        <taxon>Vertebrata</taxon>
        <taxon>Euteleostomi</taxon>
        <taxon>Actinopterygii</taxon>
        <taxon>Neopterygii</taxon>
        <taxon>Teleostei</taxon>
        <taxon>Notacanthiformes</taxon>
        <taxon>Halosauridae</taxon>
        <taxon>Aldrovandia</taxon>
    </lineage>
</organism>
<sequence>MKCLRQTPESAQALKVHFGRQTDRSPSPGLCPTQPQGLWRPAHFSVPTQFRLTGSAQPEGCVSHIPQRRFHNHTLTPQGPGLLTDAQLHMHVPPEVGQVQVFKDRTCRKGSCAELPWTGHRSAMQKLFLEAWPGWPSRRAARRITSR</sequence>